<dbReference type="STRING" id="933852.A0A0C2WV03"/>
<name>A0A0C2WV03_SERVB</name>
<evidence type="ECO:0000256" key="4">
    <source>
        <dbReference type="ARBA" id="ARBA00023136"/>
    </source>
</evidence>
<accession>A0A0C2WV03</accession>
<dbReference type="Gene3D" id="1.20.1070.10">
    <property type="entry name" value="Rhodopsin 7-helix transmembrane proteins"/>
    <property type="match status" value="1"/>
</dbReference>
<dbReference type="GO" id="GO:0004930">
    <property type="term" value="F:G protein-coupled receptor activity"/>
    <property type="evidence" value="ECO:0007669"/>
    <property type="project" value="TreeGrafter"/>
</dbReference>
<feature type="region of interest" description="Disordered" evidence="5">
    <location>
        <begin position="387"/>
        <end position="424"/>
    </location>
</feature>
<evidence type="ECO:0008006" key="9">
    <source>
        <dbReference type="Google" id="ProtNLM"/>
    </source>
</evidence>
<feature type="transmembrane region" description="Helical" evidence="6">
    <location>
        <begin position="97"/>
        <end position="119"/>
    </location>
</feature>
<dbReference type="HOGENOM" id="CLU_041046_0_0_1"/>
<dbReference type="EMBL" id="KN824286">
    <property type="protein sequence ID" value="KIM30013.1"/>
    <property type="molecule type" value="Genomic_DNA"/>
</dbReference>
<reference evidence="8" key="2">
    <citation type="submission" date="2015-01" db="EMBL/GenBank/DDBJ databases">
        <title>Evolutionary Origins and Diversification of the Mycorrhizal Mutualists.</title>
        <authorList>
            <consortium name="DOE Joint Genome Institute"/>
            <consortium name="Mycorrhizal Genomics Consortium"/>
            <person name="Kohler A."/>
            <person name="Kuo A."/>
            <person name="Nagy L.G."/>
            <person name="Floudas D."/>
            <person name="Copeland A."/>
            <person name="Barry K.W."/>
            <person name="Cichocki N."/>
            <person name="Veneault-Fourrey C."/>
            <person name="LaButti K."/>
            <person name="Lindquist E.A."/>
            <person name="Lipzen A."/>
            <person name="Lundell T."/>
            <person name="Morin E."/>
            <person name="Murat C."/>
            <person name="Riley R."/>
            <person name="Ohm R."/>
            <person name="Sun H."/>
            <person name="Tunlid A."/>
            <person name="Henrissat B."/>
            <person name="Grigoriev I.V."/>
            <person name="Hibbett D.S."/>
            <person name="Martin F."/>
        </authorList>
    </citation>
    <scope>NUCLEOTIDE SEQUENCE [LARGE SCALE GENOMIC DNA]</scope>
    <source>
        <strain evidence="8">MAFF 305830</strain>
    </source>
</reference>
<dbReference type="AlphaFoldDB" id="A0A0C2WV03"/>
<feature type="transmembrane region" description="Helical" evidence="6">
    <location>
        <begin position="174"/>
        <end position="204"/>
    </location>
</feature>
<evidence type="ECO:0000313" key="8">
    <source>
        <dbReference type="Proteomes" id="UP000054097"/>
    </source>
</evidence>
<evidence type="ECO:0000313" key="7">
    <source>
        <dbReference type="EMBL" id="KIM30013.1"/>
    </source>
</evidence>
<gene>
    <name evidence="7" type="ORF">M408DRAFT_67003</name>
</gene>
<dbReference type="PANTHER" id="PTHR23112:SF0">
    <property type="entry name" value="TRANSMEMBRANE PROTEIN 116"/>
    <property type="match status" value="1"/>
</dbReference>
<keyword evidence="3 6" id="KW-1133">Transmembrane helix</keyword>
<evidence type="ECO:0000256" key="1">
    <source>
        <dbReference type="ARBA" id="ARBA00004141"/>
    </source>
</evidence>
<dbReference type="Proteomes" id="UP000054097">
    <property type="component" value="Unassembled WGS sequence"/>
</dbReference>
<evidence type="ECO:0000256" key="6">
    <source>
        <dbReference type="SAM" id="Phobius"/>
    </source>
</evidence>
<dbReference type="PANTHER" id="PTHR23112">
    <property type="entry name" value="G PROTEIN-COUPLED RECEPTOR 157-RELATED"/>
    <property type="match status" value="1"/>
</dbReference>
<sequence>MSSSTSGDSFENVDASTTSNVPVQITNSLSLAACLAVIISYFLFRRKNKRIMERTSLVLAVSMAFCDGLLHCINLFGYSDLPHNFICSFFGGFLYGFPTLVSVFYSVCIALNTSLVFVFNKRPGTSTLKYYIGAPILLALIICLPALATGTYGYDASWDLCWYATEGKTPNEVLIRYLFTFGLWCLVSMLYLVVAAISILIAVFSKSSRLNRLANSMSSNLAAASKASQNSSNISDKRVSFLPDISATGTLKYDLENGEPVSPYSLRNGASQRLAAKVAERQQRSTLSRRSLAMRALSFRLIGYILVPTLCILPGVIKDLVSKVDPEAINNLPDQVSTFLDSVNGLVGLLNMILYAVDPALLALYHQLYVDYQEGRAQRQGDAFDVAAENGDPNQYATYPPGRRSESSLSQPPIPGFDTSGTYKEGEKVEVRSGKFLPPIRVGGRAQRTRKMSSMPNSAGIVIRVEVEVVNDLERLGDFLGGL</sequence>
<feature type="transmembrane region" description="Helical" evidence="6">
    <location>
        <begin position="131"/>
        <end position="154"/>
    </location>
</feature>
<dbReference type="GO" id="GO:0005886">
    <property type="term" value="C:plasma membrane"/>
    <property type="evidence" value="ECO:0007669"/>
    <property type="project" value="TreeGrafter"/>
</dbReference>
<feature type="transmembrane region" description="Helical" evidence="6">
    <location>
        <begin position="297"/>
        <end position="317"/>
    </location>
</feature>
<dbReference type="SUPFAM" id="SSF81321">
    <property type="entry name" value="Family A G protein-coupled receptor-like"/>
    <property type="match status" value="1"/>
</dbReference>
<evidence type="ECO:0000256" key="3">
    <source>
        <dbReference type="ARBA" id="ARBA00022989"/>
    </source>
</evidence>
<feature type="transmembrane region" description="Helical" evidence="6">
    <location>
        <begin position="56"/>
        <end position="77"/>
    </location>
</feature>
<comment type="subcellular location">
    <subcellularLocation>
        <location evidence="1">Membrane</location>
        <topology evidence="1">Multi-pass membrane protein</topology>
    </subcellularLocation>
</comment>
<feature type="transmembrane region" description="Helical" evidence="6">
    <location>
        <begin position="25"/>
        <end position="44"/>
    </location>
</feature>
<reference evidence="7 8" key="1">
    <citation type="submission" date="2014-04" db="EMBL/GenBank/DDBJ databases">
        <authorList>
            <consortium name="DOE Joint Genome Institute"/>
            <person name="Kuo A."/>
            <person name="Zuccaro A."/>
            <person name="Kohler A."/>
            <person name="Nagy L.G."/>
            <person name="Floudas D."/>
            <person name="Copeland A."/>
            <person name="Barry K.W."/>
            <person name="Cichocki N."/>
            <person name="Veneault-Fourrey C."/>
            <person name="LaButti K."/>
            <person name="Lindquist E.A."/>
            <person name="Lipzen A."/>
            <person name="Lundell T."/>
            <person name="Morin E."/>
            <person name="Murat C."/>
            <person name="Sun H."/>
            <person name="Tunlid A."/>
            <person name="Henrissat B."/>
            <person name="Grigoriev I.V."/>
            <person name="Hibbett D.S."/>
            <person name="Martin F."/>
            <person name="Nordberg H.P."/>
            <person name="Cantor M.N."/>
            <person name="Hua S.X."/>
        </authorList>
    </citation>
    <scope>NUCLEOTIDE SEQUENCE [LARGE SCALE GENOMIC DNA]</scope>
    <source>
        <strain evidence="7 8">MAFF 305830</strain>
    </source>
</reference>
<keyword evidence="2 6" id="KW-0812">Transmembrane</keyword>
<evidence type="ECO:0000256" key="2">
    <source>
        <dbReference type="ARBA" id="ARBA00022692"/>
    </source>
</evidence>
<protein>
    <recommendedName>
        <fullName evidence="9">G-protein coupled receptors family 2 profile 2 domain-containing protein</fullName>
    </recommendedName>
</protein>
<dbReference type="GO" id="GO:0007189">
    <property type="term" value="P:adenylate cyclase-activating G protein-coupled receptor signaling pathway"/>
    <property type="evidence" value="ECO:0007669"/>
    <property type="project" value="TreeGrafter"/>
</dbReference>
<keyword evidence="8" id="KW-1185">Reference proteome</keyword>
<evidence type="ECO:0000256" key="5">
    <source>
        <dbReference type="SAM" id="MobiDB-lite"/>
    </source>
</evidence>
<dbReference type="OrthoDB" id="3251871at2759"/>
<proteinExistence type="predicted"/>
<keyword evidence="4 6" id="KW-0472">Membrane</keyword>
<organism evidence="7 8">
    <name type="scientific">Serendipita vermifera MAFF 305830</name>
    <dbReference type="NCBI Taxonomy" id="933852"/>
    <lineage>
        <taxon>Eukaryota</taxon>
        <taxon>Fungi</taxon>
        <taxon>Dikarya</taxon>
        <taxon>Basidiomycota</taxon>
        <taxon>Agaricomycotina</taxon>
        <taxon>Agaricomycetes</taxon>
        <taxon>Sebacinales</taxon>
        <taxon>Serendipitaceae</taxon>
        <taxon>Serendipita</taxon>
    </lineage>
</organism>